<dbReference type="EMBL" id="UINC01002178">
    <property type="protein sequence ID" value="SUZ93799.1"/>
    <property type="molecule type" value="Genomic_DNA"/>
</dbReference>
<dbReference type="Gene3D" id="6.10.140.1310">
    <property type="match status" value="1"/>
</dbReference>
<sequence length="57" mass="6824">MQEIRIFRNHLLKETDWAGLNDVTMSNEMKTYRQALRDIPASNTVYKDVEWPDKPKE</sequence>
<gene>
    <name evidence="2" type="ORF">METZ01_LOCUS46653</name>
</gene>
<accession>A0A381RRV2</accession>
<name>A0A381RRV2_9ZZZZ</name>
<evidence type="ECO:0000259" key="1">
    <source>
        <dbReference type="Pfam" id="PF16778"/>
    </source>
</evidence>
<protein>
    <recommendedName>
        <fullName evidence="1">Phage tail assembly chaperone-like domain-containing protein</fullName>
    </recommendedName>
</protein>
<organism evidence="2">
    <name type="scientific">marine metagenome</name>
    <dbReference type="NCBI Taxonomy" id="408172"/>
    <lineage>
        <taxon>unclassified sequences</taxon>
        <taxon>metagenomes</taxon>
        <taxon>ecological metagenomes</taxon>
    </lineage>
</organism>
<reference evidence="2" key="1">
    <citation type="submission" date="2018-05" db="EMBL/GenBank/DDBJ databases">
        <authorList>
            <person name="Lanie J.A."/>
            <person name="Ng W.-L."/>
            <person name="Kazmierczak K.M."/>
            <person name="Andrzejewski T.M."/>
            <person name="Davidsen T.M."/>
            <person name="Wayne K.J."/>
            <person name="Tettelin H."/>
            <person name="Glass J.I."/>
            <person name="Rusch D."/>
            <person name="Podicherti R."/>
            <person name="Tsui H.-C.T."/>
            <person name="Winkler M.E."/>
        </authorList>
    </citation>
    <scope>NUCLEOTIDE SEQUENCE</scope>
</reference>
<feature type="domain" description="Phage tail assembly chaperone-like" evidence="1">
    <location>
        <begin position="1"/>
        <end position="56"/>
    </location>
</feature>
<evidence type="ECO:0000313" key="2">
    <source>
        <dbReference type="EMBL" id="SUZ93799.1"/>
    </source>
</evidence>
<proteinExistence type="predicted"/>
<dbReference type="AlphaFoldDB" id="A0A381RRV2"/>
<dbReference type="Pfam" id="PF16778">
    <property type="entry name" value="Phage_tail_APC"/>
    <property type="match status" value="1"/>
</dbReference>
<dbReference type="InterPro" id="IPR031893">
    <property type="entry name" value="Phage_tail_APC"/>
</dbReference>